<dbReference type="eggNOG" id="ENOG502STGW">
    <property type="taxonomic scope" value="Eukaryota"/>
</dbReference>
<protein>
    <submittedName>
        <fullName evidence="3">Activin_recp domain-containing protein</fullName>
    </submittedName>
</protein>
<keyword evidence="2" id="KW-1185">Reference proteome</keyword>
<dbReference type="InterPro" id="IPR045860">
    <property type="entry name" value="Snake_toxin-like_sf"/>
</dbReference>
<evidence type="ECO:0000313" key="3">
    <source>
        <dbReference type="WBParaSite" id="Csp11.Scaffold629.g11646.t1"/>
    </source>
</evidence>
<dbReference type="SUPFAM" id="SSF57302">
    <property type="entry name" value="Snake toxin-like"/>
    <property type="match status" value="1"/>
</dbReference>
<dbReference type="Gene3D" id="2.10.60.10">
    <property type="entry name" value="CD59"/>
    <property type="match status" value="1"/>
</dbReference>
<dbReference type="PANTHER" id="PTHR21749">
    <property type="entry name" value="PRION-LIKE- Q/N-RICH -DOMAIN-BEARING PROTEIN PROTEIN 24"/>
    <property type="match status" value="1"/>
</dbReference>
<sequence length="125" mass="13914">MILSYRILCLLSFFVISFSLECYTGFTYLKAQSVGTSKETCESSNDYCYNMTADLTSLNNVKKGGCSSTRCIIARNKCVTQSIGGTQIQFCCCNTGDLCNSKLTNMSFFEKTKQRAKDFLSMLKG</sequence>
<proteinExistence type="predicted"/>
<dbReference type="WBParaSite" id="Csp11.Scaffold629.g11646.t1">
    <property type="protein sequence ID" value="Csp11.Scaffold629.g11646.t1"/>
    <property type="gene ID" value="Csp11.Scaffold629.g11646"/>
</dbReference>
<evidence type="ECO:0000313" key="2">
    <source>
        <dbReference type="Proteomes" id="UP000095282"/>
    </source>
</evidence>
<dbReference type="STRING" id="1561998.A0A1I7TTK3"/>
<accession>A0A1I7TTK3</accession>
<dbReference type="Proteomes" id="UP000095282">
    <property type="component" value="Unplaced"/>
</dbReference>
<name>A0A1I7TTK3_9PELO</name>
<reference evidence="3" key="1">
    <citation type="submission" date="2016-11" db="UniProtKB">
        <authorList>
            <consortium name="WormBaseParasite"/>
        </authorList>
    </citation>
    <scope>IDENTIFICATION</scope>
</reference>
<feature type="chain" id="PRO_5009307957" evidence="1">
    <location>
        <begin position="20"/>
        <end position="125"/>
    </location>
</feature>
<feature type="signal peptide" evidence="1">
    <location>
        <begin position="1"/>
        <end position="19"/>
    </location>
</feature>
<dbReference type="AlphaFoldDB" id="A0A1I7TTK3"/>
<organism evidence="2 3">
    <name type="scientific">Caenorhabditis tropicalis</name>
    <dbReference type="NCBI Taxonomy" id="1561998"/>
    <lineage>
        <taxon>Eukaryota</taxon>
        <taxon>Metazoa</taxon>
        <taxon>Ecdysozoa</taxon>
        <taxon>Nematoda</taxon>
        <taxon>Chromadorea</taxon>
        <taxon>Rhabditida</taxon>
        <taxon>Rhabditina</taxon>
        <taxon>Rhabditomorpha</taxon>
        <taxon>Rhabditoidea</taxon>
        <taxon>Rhabditidae</taxon>
        <taxon>Peloderinae</taxon>
        <taxon>Caenorhabditis</taxon>
    </lineage>
</organism>
<keyword evidence="1" id="KW-0732">Signal</keyword>
<evidence type="ECO:0000256" key="1">
    <source>
        <dbReference type="SAM" id="SignalP"/>
    </source>
</evidence>
<dbReference type="PANTHER" id="PTHR21749:SF6">
    <property type="entry name" value="ACTIVIN_RECP DOMAIN-CONTAINING PROTEIN"/>
    <property type="match status" value="1"/>
</dbReference>